<reference evidence="1 2" key="1">
    <citation type="submission" date="2023-06" db="EMBL/GenBank/DDBJ databases">
        <title>Sporosarcina sp. nov., isolated from Korean traditional fermented seafood 'Jeotgal'.</title>
        <authorList>
            <person name="Yang A.I."/>
            <person name="Shin N.-R."/>
        </authorList>
    </citation>
    <scope>NUCLEOTIDE SEQUENCE [LARGE SCALE GENOMIC DNA]</scope>
    <source>
        <strain evidence="1 2">KCTC43456</strain>
    </source>
</reference>
<proteinExistence type="predicted"/>
<name>A0AAW9A5J9_9BACL</name>
<organism evidence="1 2">
    <name type="scientific">Sporosarcina thermotolerans</name>
    <dbReference type="NCBI Taxonomy" id="633404"/>
    <lineage>
        <taxon>Bacteria</taxon>
        <taxon>Bacillati</taxon>
        <taxon>Bacillota</taxon>
        <taxon>Bacilli</taxon>
        <taxon>Bacillales</taxon>
        <taxon>Caryophanaceae</taxon>
        <taxon>Sporosarcina</taxon>
    </lineage>
</organism>
<dbReference type="AlphaFoldDB" id="A0AAW9A5J9"/>
<comment type="caution">
    <text evidence="1">The sequence shown here is derived from an EMBL/GenBank/DDBJ whole genome shotgun (WGS) entry which is preliminary data.</text>
</comment>
<dbReference type="RefSeq" id="WP_283731935.1">
    <property type="nucleotide sequence ID" value="NZ_CP125968.1"/>
</dbReference>
<sequence length="48" mass="5634">MPKSILLRILDSSEEFSFTLEKFALMDEEFSITIEECSLMYNEFSFTA</sequence>
<evidence type="ECO:0000313" key="2">
    <source>
        <dbReference type="Proteomes" id="UP001271648"/>
    </source>
</evidence>
<dbReference type="Proteomes" id="UP001271648">
    <property type="component" value="Unassembled WGS sequence"/>
</dbReference>
<protein>
    <submittedName>
        <fullName evidence="1">Uncharacterized protein</fullName>
    </submittedName>
</protein>
<accession>A0AAW9A5J9</accession>
<dbReference type="EMBL" id="JAUBDJ010000001">
    <property type="protein sequence ID" value="MDW0115440.1"/>
    <property type="molecule type" value="Genomic_DNA"/>
</dbReference>
<gene>
    <name evidence="1" type="ORF">QTL97_00610</name>
</gene>
<keyword evidence="2" id="KW-1185">Reference proteome</keyword>
<evidence type="ECO:0000313" key="1">
    <source>
        <dbReference type="EMBL" id="MDW0115440.1"/>
    </source>
</evidence>